<dbReference type="OrthoDB" id="1667587at2759"/>
<name>A0A9D4MAZ3_DREPO</name>
<dbReference type="AlphaFoldDB" id="A0A9D4MAZ3"/>
<dbReference type="InterPro" id="IPR048720">
    <property type="entry name" value="PROPPIN"/>
</dbReference>
<dbReference type="PANTHER" id="PTHR11227">
    <property type="entry name" value="WD-REPEAT PROTEIN INTERACTING WITH PHOSPHOINOSIDES WIPI -RELATED"/>
    <property type="match status" value="1"/>
</dbReference>
<proteinExistence type="inferred from homology"/>
<evidence type="ECO:0000313" key="6">
    <source>
        <dbReference type="Proteomes" id="UP000828390"/>
    </source>
</evidence>
<dbReference type="EMBL" id="JAIWYP010000002">
    <property type="protein sequence ID" value="KAH3872232.1"/>
    <property type="molecule type" value="Genomic_DNA"/>
</dbReference>
<organism evidence="5 6">
    <name type="scientific">Dreissena polymorpha</name>
    <name type="common">Zebra mussel</name>
    <name type="synonym">Mytilus polymorpha</name>
    <dbReference type="NCBI Taxonomy" id="45954"/>
    <lineage>
        <taxon>Eukaryota</taxon>
        <taxon>Metazoa</taxon>
        <taxon>Spiralia</taxon>
        <taxon>Lophotrochozoa</taxon>
        <taxon>Mollusca</taxon>
        <taxon>Bivalvia</taxon>
        <taxon>Autobranchia</taxon>
        <taxon>Heteroconchia</taxon>
        <taxon>Euheterodonta</taxon>
        <taxon>Imparidentia</taxon>
        <taxon>Neoheterodontei</taxon>
        <taxon>Myida</taxon>
        <taxon>Dreissenoidea</taxon>
        <taxon>Dreissenidae</taxon>
        <taxon>Dreissena</taxon>
    </lineage>
</organism>
<protein>
    <recommendedName>
        <fullName evidence="7">WD repeat domain phosphoinositide-interacting protein 4</fullName>
    </recommendedName>
</protein>
<dbReference type="Proteomes" id="UP000828390">
    <property type="component" value="Unassembled WGS sequence"/>
</dbReference>
<comment type="similarity">
    <text evidence="4">Belongs to the WD repeat PROPPIN family.</text>
</comment>
<evidence type="ECO:0000256" key="1">
    <source>
        <dbReference type="ARBA" id="ARBA00022574"/>
    </source>
</evidence>
<dbReference type="GO" id="GO:0005737">
    <property type="term" value="C:cytoplasm"/>
    <property type="evidence" value="ECO:0007669"/>
    <property type="project" value="UniProtKB-ARBA"/>
</dbReference>
<keyword evidence="6" id="KW-1185">Reference proteome</keyword>
<dbReference type="Gene3D" id="2.130.10.10">
    <property type="entry name" value="YVTN repeat-like/Quinoprotein amine dehydrogenase"/>
    <property type="match status" value="1"/>
</dbReference>
<evidence type="ECO:0000256" key="2">
    <source>
        <dbReference type="ARBA" id="ARBA00022737"/>
    </source>
</evidence>
<keyword evidence="2" id="KW-0677">Repeat</keyword>
<evidence type="ECO:0000256" key="4">
    <source>
        <dbReference type="ARBA" id="ARBA00025740"/>
    </source>
</evidence>
<dbReference type="SMART" id="SM00320">
    <property type="entry name" value="WD40"/>
    <property type="match status" value="2"/>
</dbReference>
<accession>A0A9D4MAZ3</accession>
<keyword evidence="3" id="KW-0072">Autophagy</keyword>
<dbReference type="InterPro" id="IPR015943">
    <property type="entry name" value="WD40/YVTN_repeat-like_dom_sf"/>
</dbReference>
<reference evidence="5" key="2">
    <citation type="submission" date="2020-11" db="EMBL/GenBank/DDBJ databases">
        <authorList>
            <person name="McCartney M.A."/>
            <person name="Auch B."/>
            <person name="Kono T."/>
            <person name="Mallez S."/>
            <person name="Becker A."/>
            <person name="Gohl D.M."/>
            <person name="Silverstein K.A.T."/>
            <person name="Koren S."/>
            <person name="Bechman K.B."/>
            <person name="Herman A."/>
            <person name="Abrahante J.E."/>
            <person name="Garbe J."/>
        </authorList>
    </citation>
    <scope>NUCLEOTIDE SEQUENCE</scope>
    <source>
        <strain evidence="5">Duluth1</strain>
        <tissue evidence="5">Whole animal</tissue>
    </source>
</reference>
<gene>
    <name evidence="5" type="ORF">DPMN_035447</name>
</gene>
<dbReference type="InterPro" id="IPR001680">
    <property type="entry name" value="WD40_rpt"/>
</dbReference>
<dbReference type="InterPro" id="IPR036322">
    <property type="entry name" value="WD40_repeat_dom_sf"/>
</dbReference>
<evidence type="ECO:0000256" key="3">
    <source>
        <dbReference type="ARBA" id="ARBA00023006"/>
    </source>
</evidence>
<reference evidence="5" key="1">
    <citation type="journal article" date="2019" name="bioRxiv">
        <title>The Genome of the Zebra Mussel, Dreissena polymorpha: A Resource for Invasive Species Research.</title>
        <authorList>
            <person name="McCartney M.A."/>
            <person name="Auch B."/>
            <person name="Kono T."/>
            <person name="Mallez S."/>
            <person name="Zhang Y."/>
            <person name="Obille A."/>
            <person name="Becker A."/>
            <person name="Abrahante J.E."/>
            <person name="Garbe J."/>
            <person name="Badalamenti J.P."/>
            <person name="Herman A."/>
            <person name="Mangelson H."/>
            <person name="Liachko I."/>
            <person name="Sullivan S."/>
            <person name="Sone E.D."/>
            <person name="Koren S."/>
            <person name="Silverstein K.A.T."/>
            <person name="Beckman K.B."/>
            <person name="Gohl D.M."/>
        </authorList>
    </citation>
    <scope>NUCLEOTIDE SEQUENCE</scope>
    <source>
        <strain evidence="5">Duluth1</strain>
        <tissue evidence="5">Whole animal</tissue>
    </source>
</reference>
<dbReference type="Pfam" id="PF21032">
    <property type="entry name" value="PROPPIN"/>
    <property type="match status" value="1"/>
</dbReference>
<evidence type="ECO:0000313" key="5">
    <source>
        <dbReference type="EMBL" id="KAH3872232.1"/>
    </source>
</evidence>
<dbReference type="GO" id="GO:0006914">
    <property type="term" value="P:autophagy"/>
    <property type="evidence" value="ECO:0007669"/>
    <property type="project" value="UniProtKB-KW"/>
</dbReference>
<keyword evidence="1" id="KW-0853">WD repeat</keyword>
<evidence type="ECO:0008006" key="7">
    <source>
        <dbReference type="Google" id="ProtNLM"/>
    </source>
</evidence>
<dbReference type="SUPFAM" id="SSF50978">
    <property type="entry name" value="WD40 repeat-like"/>
    <property type="match status" value="1"/>
</dbReference>
<sequence length="348" mass="38282">MTRKGVVSLRLNQDQGCFSCATESWFRVYNVEPLAQKLNLSYGDTEMVGSVASGEMLFRSNLIAMIGSGNGRRFDEKAVVIWDETRKEADQKVVLDITFPQPVIAVRLKKDRLIAVLRNQVHVFTFPNNVQKLQTFETRDNPKGLCEASPFGGTLAFLGPGKAAGSVQIVNLDKIQPGQTPAPVTIHAHKGEVACLAVNQNGTLLATASVKGTLIRVYDTTKKTMQLELRRGADPAKLYCISFSLDSAYLCASSDKGTVHIFAVKETQLNKRSTFKRMGFLGQYVESQWGLANFTVPAECACVCAFGPNQSVIAVCVDGTFHKYVFTKDGNCNREAYNVWLEIGDDMD</sequence>
<comment type="caution">
    <text evidence="5">The sequence shown here is derived from an EMBL/GenBank/DDBJ whole genome shotgun (WGS) entry which is preliminary data.</text>
</comment>